<dbReference type="AlphaFoldDB" id="A0A0D0Y476"/>
<evidence type="ECO:0000313" key="1">
    <source>
        <dbReference type="EMBL" id="KIS03068.1"/>
    </source>
</evidence>
<accession>A0A0D0Y476</accession>
<dbReference type="PIRSF" id="PIRSF037260">
    <property type="entry name" value="UPF0223"/>
    <property type="match status" value="1"/>
</dbReference>
<evidence type="ECO:0000313" key="2">
    <source>
        <dbReference type="Proteomes" id="UP000032279"/>
    </source>
</evidence>
<dbReference type="InterPro" id="IPR007920">
    <property type="entry name" value="UPF0223"/>
</dbReference>
<dbReference type="Pfam" id="PF05256">
    <property type="entry name" value="UPF0223"/>
    <property type="match status" value="1"/>
</dbReference>
<dbReference type="SUPFAM" id="SSF158504">
    <property type="entry name" value="BH2638-like"/>
    <property type="match status" value="1"/>
</dbReference>
<organism evidence="1 2">
    <name type="scientific">Paucilactobacillus wasatchensis</name>
    <dbReference type="NCBI Taxonomy" id="1335616"/>
    <lineage>
        <taxon>Bacteria</taxon>
        <taxon>Bacillati</taxon>
        <taxon>Bacillota</taxon>
        <taxon>Bacilli</taxon>
        <taxon>Lactobacillales</taxon>
        <taxon>Lactobacillaceae</taxon>
        <taxon>Paucilactobacillus</taxon>
    </lineage>
</organism>
<gene>
    <name evidence="1" type="ORF">WDC_1363</name>
</gene>
<dbReference type="EMBL" id="AWTT01000033">
    <property type="protein sequence ID" value="KIS03068.1"/>
    <property type="molecule type" value="Genomic_DNA"/>
</dbReference>
<dbReference type="Gene3D" id="1.10.220.80">
    <property type="entry name" value="BH2638-like"/>
    <property type="match status" value="1"/>
</dbReference>
<dbReference type="STRING" id="1335616.WDC_1363"/>
<name>A0A0D0Y476_9LACO</name>
<keyword evidence="2" id="KW-1185">Reference proteome</keyword>
<proteinExistence type="predicted"/>
<dbReference type="OrthoDB" id="1649074at2"/>
<sequence length="94" mass="11014">MEKNYSYPLNANWSNEELATVIKMFQLVEDAYETTALRTDILNQYRAFKQIVNSKSAEKQLGRDFKAESGYELYQVIKTAQTSEHQTIHIVEEY</sequence>
<dbReference type="Proteomes" id="UP000032279">
    <property type="component" value="Unassembled WGS sequence"/>
</dbReference>
<comment type="caution">
    <text evidence="1">The sequence shown here is derived from an EMBL/GenBank/DDBJ whole genome shotgun (WGS) entry which is preliminary data.</text>
</comment>
<dbReference type="RefSeq" id="WP_044011093.1">
    <property type="nucleotide sequence ID" value="NZ_AWTT01000033.1"/>
</dbReference>
<dbReference type="PATRIC" id="fig|1335616.4.peg.1366"/>
<dbReference type="InterPro" id="IPR023324">
    <property type="entry name" value="BH2638-like_sf"/>
</dbReference>
<protein>
    <submittedName>
        <fullName evidence="1">Uncharacterized protein</fullName>
    </submittedName>
</protein>
<dbReference type="NCBIfam" id="NF003353">
    <property type="entry name" value="PRK04387.1"/>
    <property type="match status" value="1"/>
</dbReference>
<reference evidence="1 2" key="1">
    <citation type="submission" date="2013-08" db="EMBL/GenBank/DDBJ databases">
        <title>Lactobacillus wasatchii sp. WDC04, a late gas producing bacteria isolated from aged chedder cheese.</title>
        <authorList>
            <person name="Oberg C.J."/>
            <person name="Culumber M."/>
            <person name="McMahon D.J."/>
            <person name="Broadbent J.R."/>
            <person name="Oberg T.S."/>
            <person name="Ortaki F."/>
        </authorList>
    </citation>
    <scope>NUCLEOTIDE SEQUENCE [LARGE SCALE GENOMIC DNA]</scope>
    <source>
        <strain evidence="1 2">WDC04</strain>
    </source>
</reference>